<dbReference type="FunFam" id="1.10.1200.10:FF:000007">
    <property type="entry name" value="Probable polyketide synthase pks17"/>
    <property type="match status" value="1"/>
</dbReference>
<dbReference type="GO" id="GO:0031177">
    <property type="term" value="F:phosphopantetheine binding"/>
    <property type="evidence" value="ECO:0007669"/>
    <property type="project" value="InterPro"/>
</dbReference>
<keyword evidence="4" id="KW-0511">Multifunctional enzyme</keyword>
<reference evidence="6 7" key="1">
    <citation type="submission" date="2020-02" db="EMBL/GenBank/DDBJ databases">
        <title>Whole-genome analyses of novel actinobacteria.</title>
        <authorList>
            <person name="Sahin N."/>
            <person name="Tatar D."/>
        </authorList>
    </citation>
    <scope>NUCLEOTIDE SEQUENCE [LARGE SCALE GENOMIC DNA]</scope>
    <source>
        <strain evidence="6 7">SB3404</strain>
    </source>
</reference>
<dbReference type="InterPro" id="IPR009081">
    <property type="entry name" value="PP-bd_ACP"/>
</dbReference>
<dbReference type="SUPFAM" id="SSF47336">
    <property type="entry name" value="ACP-like"/>
    <property type="match status" value="1"/>
</dbReference>
<evidence type="ECO:0000313" key="6">
    <source>
        <dbReference type="EMBL" id="NGO73588.1"/>
    </source>
</evidence>
<dbReference type="EMBL" id="JAAKZZ010000799">
    <property type="protein sequence ID" value="NGO73588.1"/>
    <property type="molecule type" value="Genomic_DNA"/>
</dbReference>
<proteinExistence type="predicted"/>
<dbReference type="Proteomes" id="UP000477722">
    <property type="component" value="Unassembled WGS sequence"/>
</dbReference>
<sequence length="239" mass="24820">MGLLDASLAHGGPHLLAMDLDPRALTAQPAGELPPALRTLAAGRARGPVRRTAAAADGQPEDWAGRLAGLSASEQHRALLNLVRGHVATVLGHGDPEAVQADAPFKDLGFDSLTAVELRNRLGSAIGRRLPTALVFDYPHPGAVAGLLRELIGPHSGTPEAPADVEPVLGELARLESTLNSVALADSEAGAVTARLESLLAQWKAARTPAHDNSTATERLHAASADQLLDFIDNELGTS</sequence>
<dbReference type="PANTHER" id="PTHR43775:SF51">
    <property type="entry name" value="INACTIVE PHENOLPHTHIOCEROL SYNTHESIS POLYKETIDE SYNTHASE TYPE I PKS1-RELATED"/>
    <property type="match status" value="1"/>
</dbReference>
<name>A0A6G4X877_9ACTN</name>
<evidence type="ECO:0000313" key="7">
    <source>
        <dbReference type="Proteomes" id="UP000477722"/>
    </source>
</evidence>
<dbReference type="Pfam" id="PF00550">
    <property type="entry name" value="PP-binding"/>
    <property type="match status" value="1"/>
</dbReference>
<gene>
    <name evidence="6" type="ORF">G5C65_35735</name>
</gene>
<dbReference type="InterPro" id="IPR006162">
    <property type="entry name" value="Ppantetheine_attach_site"/>
</dbReference>
<evidence type="ECO:0000256" key="4">
    <source>
        <dbReference type="ARBA" id="ARBA00023268"/>
    </source>
</evidence>
<dbReference type="GO" id="GO:0006633">
    <property type="term" value="P:fatty acid biosynthetic process"/>
    <property type="evidence" value="ECO:0007669"/>
    <property type="project" value="TreeGrafter"/>
</dbReference>
<keyword evidence="2" id="KW-0597">Phosphoprotein</keyword>
<comment type="caution">
    <text evidence="6">The sequence shown here is derived from an EMBL/GenBank/DDBJ whole genome shotgun (WGS) entry which is preliminary data.</text>
</comment>
<organism evidence="6 7">
    <name type="scientific">Streptomyces boncukensis</name>
    <dbReference type="NCBI Taxonomy" id="2711219"/>
    <lineage>
        <taxon>Bacteria</taxon>
        <taxon>Bacillati</taxon>
        <taxon>Actinomycetota</taxon>
        <taxon>Actinomycetes</taxon>
        <taxon>Kitasatosporales</taxon>
        <taxon>Streptomycetaceae</taxon>
        <taxon>Streptomyces</taxon>
    </lineage>
</organism>
<evidence type="ECO:0000256" key="3">
    <source>
        <dbReference type="ARBA" id="ARBA00022679"/>
    </source>
</evidence>
<dbReference type="SMART" id="SM00823">
    <property type="entry name" value="PKS_PP"/>
    <property type="match status" value="1"/>
</dbReference>
<evidence type="ECO:0000256" key="2">
    <source>
        <dbReference type="ARBA" id="ARBA00022553"/>
    </source>
</evidence>
<dbReference type="InterPro" id="IPR020806">
    <property type="entry name" value="PKS_PP-bd"/>
</dbReference>
<evidence type="ECO:0000256" key="1">
    <source>
        <dbReference type="ARBA" id="ARBA00022450"/>
    </source>
</evidence>
<protein>
    <recommendedName>
        <fullName evidence="5">Carrier domain-containing protein</fullName>
    </recommendedName>
</protein>
<feature type="domain" description="Carrier" evidence="5">
    <location>
        <begin position="77"/>
        <end position="152"/>
    </location>
</feature>
<keyword evidence="3" id="KW-0808">Transferase</keyword>
<keyword evidence="7" id="KW-1185">Reference proteome</keyword>
<accession>A0A6G4X877</accession>
<dbReference type="PROSITE" id="PS50075">
    <property type="entry name" value="CARRIER"/>
    <property type="match status" value="1"/>
</dbReference>
<dbReference type="AlphaFoldDB" id="A0A6G4X877"/>
<dbReference type="Gene3D" id="1.10.1200.10">
    <property type="entry name" value="ACP-like"/>
    <property type="match status" value="1"/>
</dbReference>
<dbReference type="GO" id="GO:0017000">
    <property type="term" value="P:antibiotic biosynthetic process"/>
    <property type="evidence" value="ECO:0007669"/>
    <property type="project" value="UniProtKB-ARBA"/>
</dbReference>
<dbReference type="InterPro" id="IPR050091">
    <property type="entry name" value="PKS_NRPS_Biosynth_Enz"/>
</dbReference>
<dbReference type="InterPro" id="IPR036736">
    <property type="entry name" value="ACP-like_sf"/>
</dbReference>
<dbReference type="GO" id="GO:0004312">
    <property type="term" value="F:fatty acid synthase activity"/>
    <property type="evidence" value="ECO:0007669"/>
    <property type="project" value="TreeGrafter"/>
</dbReference>
<evidence type="ECO:0000259" key="5">
    <source>
        <dbReference type="PROSITE" id="PS50075"/>
    </source>
</evidence>
<dbReference type="PANTHER" id="PTHR43775">
    <property type="entry name" value="FATTY ACID SYNTHASE"/>
    <property type="match status" value="1"/>
</dbReference>
<dbReference type="PROSITE" id="PS00012">
    <property type="entry name" value="PHOSPHOPANTETHEINE"/>
    <property type="match status" value="1"/>
</dbReference>
<keyword evidence="1" id="KW-0596">Phosphopantetheine</keyword>